<evidence type="ECO:0000313" key="2">
    <source>
        <dbReference type="EMBL" id="KKM16519.1"/>
    </source>
</evidence>
<gene>
    <name evidence="2" type="ORF">LCGC14_1685040</name>
</gene>
<sequence length="48" mass="5200">MKGLGWLLAFFIALIAVGAFTLGFSVVSILLAVTGLAALAFWALFRRW</sequence>
<name>A0A0F9IA18_9ZZZZ</name>
<keyword evidence="1" id="KW-0812">Transmembrane</keyword>
<protein>
    <submittedName>
        <fullName evidence="2">Uncharacterized protein</fullName>
    </submittedName>
</protein>
<dbReference type="AlphaFoldDB" id="A0A0F9IA18"/>
<reference evidence="2" key="1">
    <citation type="journal article" date="2015" name="Nature">
        <title>Complex archaea that bridge the gap between prokaryotes and eukaryotes.</title>
        <authorList>
            <person name="Spang A."/>
            <person name="Saw J.H."/>
            <person name="Jorgensen S.L."/>
            <person name="Zaremba-Niedzwiedzka K."/>
            <person name="Martijn J."/>
            <person name="Lind A.E."/>
            <person name="van Eijk R."/>
            <person name="Schleper C."/>
            <person name="Guy L."/>
            <person name="Ettema T.J."/>
        </authorList>
    </citation>
    <scope>NUCLEOTIDE SEQUENCE</scope>
</reference>
<feature type="transmembrane region" description="Helical" evidence="1">
    <location>
        <begin position="29"/>
        <end position="45"/>
    </location>
</feature>
<evidence type="ECO:0000256" key="1">
    <source>
        <dbReference type="SAM" id="Phobius"/>
    </source>
</evidence>
<keyword evidence="1" id="KW-1133">Transmembrane helix</keyword>
<dbReference type="EMBL" id="LAZR01014657">
    <property type="protein sequence ID" value="KKM16519.1"/>
    <property type="molecule type" value="Genomic_DNA"/>
</dbReference>
<comment type="caution">
    <text evidence="2">The sequence shown here is derived from an EMBL/GenBank/DDBJ whole genome shotgun (WGS) entry which is preliminary data.</text>
</comment>
<keyword evidence="1" id="KW-0472">Membrane</keyword>
<proteinExistence type="predicted"/>
<organism evidence="2">
    <name type="scientific">marine sediment metagenome</name>
    <dbReference type="NCBI Taxonomy" id="412755"/>
    <lineage>
        <taxon>unclassified sequences</taxon>
        <taxon>metagenomes</taxon>
        <taxon>ecological metagenomes</taxon>
    </lineage>
</organism>
<accession>A0A0F9IA18</accession>